<evidence type="ECO:0000256" key="6">
    <source>
        <dbReference type="SAM" id="MobiDB-lite"/>
    </source>
</evidence>
<comment type="similarity">
    <text evidence="2">Belongs to the BPI/LBP/Plunc superfamily. Plunc family.</text>
</comment>
<organism evidence="9 10">
    <name type="scientific">Muntiacus muntjak</name>
    <name type="common">Barking deer</name>
    <name type="synonym">Indian muntjac</name>
    <dbReference type="NCBI Taxonomy" id="9888"/>
    <lineage>
        <taxon>Eukaryota</taxon>
        <taxon>Metazoa</taxon>
        <taxon>Chordata</taxon>
        <taxon>Craniata</taxon>
        <taxon>Vertebrata</taxon>
        <taxon>Euteleostomi</taxon>
        <taxon>Mammalia</taxon>
        <taxon>Eutheria</taxon>
        <taxon>Laurasiatheria</taxon>
        <taxon>Artiodactyla</taxon>
        <taxon>Ruminantia</taxon>
        <taxon>Pecora</taxon>
        <taxon>Cervidae</taxon>
        <taxon>Muntiacinae</taxon>
        <taxon>Muntiacus</taxon>
    </lineage>
</organism>
<dbReference type="GO" id="GO:0001530">
    <property type="term" value="F:lipopolysaccharide binding"/>
    <property type="evidence" value="ECO:0007669"/>
    <property type="project" value="TreeGrafter"/>
</dbReference>
<feature type="compositionally biased region" description="Acidic residues" evidence="6">
    <location>
        <begin position="65"/>
        <end position="108"/>
    </location>
</feature>
<keyword evidence="10" id="KW-1185">Reference proteome</keyword>
<protein>
    <recommendedName>
        <fullName evidence="8">Lipid-binding serum glycoprotein N-terminal domain-containing protein</fullName>
    </recommendedName>
</protein>
<evidence type="ECO:0000313" key="9">
    <source>
        <dbReference type="EMBL" id="KAB0346802.1"/>
    </source>
</evidence>
<dbReference type="Proteomes" id="UP000326458">
    <property type="component" value="Unassembled WGS sequence"/>
</dbReference>
<evidence type="ECO:0000256" key="5">
    <source>
        <dbReference type="ARBA" id="ARBA00023157"/>
    </source>
</evidence>
<feature type="signal peptide" evidence="7">
    <location>
        <begin position="1"/>
        <end position="19"/>
    </location>
</feature>
<evidence type="ECO:0000256" key="3">
    <source>
        <dbReference type="ARBA" id="ARBA00022525"/>
    </source>
</evidence>
<evidence type="ECO:0000256" key="2">
    <source>
        <dbReference type="ARBA" id="ARBA00009020"/>
    </source>
</evidence>
<keyword evidence="3" id="KW-0964">Secreted</keyword>
<dbReference type="AlphaFoldDB" id="A0A5N3VCG6"/>
<gene>
    <name evidence="9" type="ORF">FD754_011659</name>
</gene>
<evidence type="ECO:0000256" key="1">
    <source>
        <dbReference type="ARBA" id="ARBA00004613"/>
    </source>
</evidence>
<sequence length="279" mass="31203">MFQLWKLVLLCGLLAGTSASLLDNIRKDVLRKLKSGLEEGLNLDNTLETIFQQLKTDFTLPQESNTEEAQDNPEETQDNTEETQDDPEETQDNTEETQDDPEETQDNTEETKNLLEELISGIFQVVYRLTGVKISDLHILDLTLEATSESSAEVKIPITAHVNVKLPVFGEIVDLDLNLVLQFSVSVETDEETGVSQVVVEECRNDQHSIELTVPRREQSLVKKRSDSGVKLALPLTCSFGTNLASRSFSFHILLSLVTQYEVSPPILGVQSQAWRGWG</sequence>
<dbReference type="InterPro" id="IPR017942">
    <property type="entry name" value="Lipid-bd_serum_glycop_N"/>
</dbReference>
<dbReference type="Pfam" id="PF01273">
    <property type="entry name" value="LBP_BPI_CETP"/>
    <property type="match status" value="1"/>
</dbReference>
<evidence type="ECO:0000313" key="10">
    <source>
        <dbReference type="Proteomes" id="UP000326458"/>
    </source>
</evidence>
<dbReference type="InterPro" id="IPR017943">
    <property type="entry name" value="Bactericidal_perm-incr_a/b_dom"/>
</dbReference>
<comment type="subcellular location">
    <subcellularLocation>
        <location evidence="1">Secreted</location>
    </subcellularLocation>
</comment>
<dbReference type="GO" id="GO:0030141">
    <property type="term" value="C:secretory granule"/>
    <property type="evidence" value="ECO:0007669"/>
    <property type="project" value="TreeGrafter"/>
</dbReference>
<accession>A0A5N3VCG6</accession>
<dbReference type="PANTHER" id="PTHR47145:SF1">
    <property type="entry name" value="BPI FOLD-CONTAINING FAMILY A MEMBER 2"/>
    <property type="match status" value="1"/>
</dbReference>
<feature type="chain" id="PRO_5024356970" description="Lipid-binding serum glycoprotein N-terminal domain-containing protein" evidence="7">
    <location>
        <begin position="20"/>
        <end position="279"/>
    </location>
</feature>
<dbReference type="GO" id="GO:0070062">
    <property type="term" value="C:extracellular exosome"/>
    <property type="evidence" value="ECO:0007669"/>
    <property type="project" value="TreeGrafter"/>
</dbReference>
<feature type="region of interest" description="Disordered" evidence="6">
    <location>
        <begin position="61"/>
        <end position="109"/>
    </location>
</feature>
<dbReference type="Gene3D" id="3.15.10.10">
    <property type="entry name" value="Bactericidal permeability-increasing protein, domain 1"/>
    <property type="match status" value="1"/>
</dbReference>
<dbReference type="EMBL" id="VCEA01000002">
    <property type="protein sequence ID" value="KAB0346802.1"/>
    <property type="molecule type" value="Genomic_DNA"/>
</dbReference>
<reference evidence="9 10" key="1">
    <citation type="submission" date="2019-06" db="EMBL/GenBank/DDBJ databases">
        <title>Discovery of a novel chromosome fission-fusion reversal in muntjac.</title>
        <authorList>
            <person name="Mudd A.B."/>
            <person name="Bredeson J.V."/>
            <person name="Baum R."/>
            <person name="Hockemeyer D."/>
            <person name="Rokhsar D.S."/>
        </authorList>
    </citation>
    <scope>NUCLEOTIDE SEQUENCE [LARGE SCALE GENOMIC DNA]</scope>
    <source>
        <strain evidence="9">UTSW_UCB_Mm</strain>
        <tissue evidence="9">Fibroblast cell line</tissue>
    </source>
</reference>
<evidence type="ECO:0000259" key="8">
    <source>
        <dbReference type="Pfam" id="PF01273"/>
    </source>
</evidence>
<evidence type="ECO:0000256" key="7">
    <source>
        <dbReference type="SAM" id="SignalP"/>
    </source>
</evidence>
<evidence type="ECO:0000256" key="4">
    <source>
        <dbReference type="ARBA" id="ARBA00022729"/>
    </source>
</evidence>
<dbReference type="SUPFAM" id="SSF55394">
    <property type="entry name" value="Bactericidal permeability-increasing protein, BPI"/>
    <property type="match status" value="1"/>
</dbReference>
<feature type="domain" description="Lipid-binding serum glycoprotein N-terminal" evidence="8">
    <location>
        <begin position="108"/>
        <end position="223"/>
    </location>
</feature>
<keyword evidence="5" id="KW-1015">Disulfide bond</keyword>
<proteinExistence type="inferred from homology"/>
<keyword evidence="4 7" id="KW-0732">Signal</keyword>
<dbReference type="InterPro" id="IPR052507">
    <property type="entry name" value="BPI_fold-antibacterial"/>
</dbReference>
<comment type="caution">
    <text evidence="9">The sequence shown here is derived from an EMBL/GenBank/DDBJ whole genome shotgun (WGS) entry which is preliminary data.</text>
</comment>
<dbReference type="PANTHER" id="PTHR47145">
    <property type="entry name" value="BPI FOLD-CONTAINING FAMILY A MEMBER 2"/>
    <property type="match status" value="1"/>
</dbReference>
<name>A0A5N3VCG6_MUNMU</name>